<proteinExistence type="predicted"/>
<dbReference type="InterPro" id="IPR001789">
    <property type="entry name" value="Sig_transdc_resp-reg_receiver"/>
</dbReference>
<evidence type="ECO:0000256" key="3">
    <source>
        <dbReference type="PROSITE-ProRule" id="PRU00169"/>
    </source>
</evidence>
<dbReference type="PANTHER" id="PTHR45339">
    <property type="entry name" value="HYBRID SIGNAL TRANSDUCTION HISTIDINE KINASE J"/>
    <property type="match status" value="1"/>
</dbReference>
<evidence type="ECO:0000313" key="5">
    <source>
        <dbReference type="EMBL" id="SDU15246.1"/>
    </source>
</evidence>
<protein>
    <submittedName>
        <fullName evidence="5">CheY chemotaxis protein or a CheY-like REC (Receiver) domain</fullName>
    </submittedName>
</protein>
<dbReference type="KEGG" id="nur:ATY38_02700"/>
<dbReference type="PROSITE" id="PS50110">
    <property type="entry name" value="RESPONSE_REGULATORY"/>
    <property type="match status" value="1"/>
</dbReference>
<dbReference type="Pfam" id="PF00072">
    <property type="entry name" value="Response_reg"/>
    <property type="match status" value="1"/>
</dbReference>
<gene>
    <name evidence="5" type="ORF">SAMN05216406_12839</name>
</gene>
<dbReference type="SUPFAM" id="SSF52172">
    <property type="entry name" value="CheY-like"/>
    <property type="match status" value="1"/>
</dbReference>
<reference evidence="6" key="1">
    <citation type="submission" date="2016-10" db="EMBL/GenBank/DDBJ databases">
        <authorList>
            <person name="Varghese N."/>
            <person name="Submissions S."/>
        </authorList>
    </citation>
    <scope>NUCLEOTIDE SEQUENCE [LARGE SCALE GENOMIC DNA]</scope>
    <source>
        <strain evidence="6">Nm10</strain>
    </source>
</reference>
<dbReference type="InterPro" id="IPR011006">
    <property type="entry name" value="CheY-like_superfamily"/>
</dbReference>
<dbReference type="PANTHER" id="PTHR45339:SF1">
    <property type="entry name" value="HYBRID SIGNAL TRANSDUCTION HISTIDINE KINASE J"/>
    <property type="match status" value="1"/>
</dbReference>
<organism evidence="5 6">
    <name type="scientific">Nitrosomonas ureae</name>
    <dbReference type="NCBI Taxonomy" id="44577"/>
    <lineage>
        <taxon>Bacteria</taxon>
        <taxon>Pseudomonadati</taxon>
        <taxon>Pseudomonadota</taxon>
        <taxon>Betaproteobacteria</taxon>
        <taxon>Nitrosomonadales</taxon>
        <taxon>Nitrosomonadaceae</taxon>
        <taxon>Nitrosomonas</taxon>
    </lineage>
</organism>
<evidence type="ECO:0000313" key="6">
    <source>
        <dbReference type="Proteomes" id="UP000182882"/>
    </source>
</evidence>
<dbReference type="CDD" id="cd17546">
    <property type="entry name" value="REC_hyHK_CKI1_RcsC-like"/>
    <property type="match status" value="1"/>
</dbReference>
<evidence type="ECO:0000256" key="1">
    <source>
        <dbReference type="ARBA" id="ARBA00022553"/>
    </source>
</evidence>
<keyword evidence="1 3" id="KW-0597">Phosphoprotein</keyword>
<feature type="domain" description="Response regulatory" evidence="4">
    <location>
        <begin position="15"/>
        <end position="131"/>
    </location>
</feature>
<dbReference type="RefSeq" id="WP_062557930.1">
    <property type="nucleotide sequence ID" value="NZ_CP013341.1"/>
</dbReference>
<dbReference type="GO" id="GO:0000160">
    <property type="term" value="P:phosphorelay signal transduction system"/>
    <property type="evidence" value="ECO:0007669"/>
    <property type="project" value="UniProtKB-KW"/>
</dbReference>
<evidence type="ECO:0000259" key="4">
    <source>
        <dbReference type="PROSITE" id="PS50110"/>
    </source>
</evidence>
<keyword evidence="6" id="KW-1185">Reference proteome</keyword>
<evidence type="ECO:0000256" key="2">
    <source>
        <dbReference type="ARBA" id="ARBA00023012"/>
    </source>
</evidence>
<dbReference type="EMBL" id="FNLN01000028">
    <property type="protein sequence ID" value="SDU15246.1"/>
    <property type="molecule type" value="Genomic_DNA"/>
</dbReference>
<name>A0A1H2G6D7_9PROT</name>
<sequence>MNIINNSDLKLNGCTILVVEDNELNQQVAQALLEYNGAVVSIASNGQEALDKLSKENFDCVLMDVQMPVLDGLKATKMIRANPQWSKISIIALTANADPDYKDSCRSAGMNDFLAKPIDPEQLVIIISKWLLPG</sequence>
<dbReference type="Gene3D" id="3.40.50.2300">
    <property type="match status" value="1"/>
</dbReference>
<dbReference type="AlphaFoldDB" id="A0A1H2G6D7"/>
<dbReference type="SMART" id="SM00448">
    <property type="entry name" value="REC"/>
    <property type="match status" value="1"/>
</dbReference>
<feature type="modified residue" description="4-aspartylphosphate" evidence="3">
    <location>
        <position position="64"/>
    </location>
</feature>
<keyword evidence="2" id="KW-0902">Two-component regulatory system</keyword>
<dbReference type="Proteomes" id="UP000182882">
    <property type="component" value="Unassembled WGS sequence"/>
</dbReference>
<accession>A0A1H2G6D7</accession>